<keyword evidence="5" id="KW-1185">Reference proteome</keyword>
<dbReference type="PATRIC" id="fig|1335048.3.peg.3008"/>
<reference evidence="4 5" key="1">
    <citation type="submission" date="2015-09" db="EMBL/GenBank/DDBJ databases">
        <title>Complete genome sequence of Defluviimonas alba cai42t isolated from an oilfield in Xinjiang.</title>
        <authorList>
            <person name="Geng S."/>
            <person name="Pan X."/>
            <person name="Wu X."/>
        </authorList>
    </citation>
    <scope>NUCLEOTIDE SEQUENCE [LARGE SCALE GENOMIC DNA]</scope>
    <source>
        <strain evidence="5">cai42</strain>
    </source>
</reference>
<feature type="signal peptide" evidence="2">
    <location>
        <begin position="1"/>
        <end position="33"/>
    </location>
</feature>
<evidence type="ECO:0000313" key="4">
    <source>
        <dbReference type="EMBL" id="AMY70129.1"/>
    </source>
</evidence>
<dbReference type="AlphaFoldDB" id="A0A161GWV2"/>
<gene>
    <name evidence="4" type="ORF">AKL17_2893</name>
</gene>
<dbReference type="STRING" id="1335048.AKL17_2893"/>
<evidence type="ECO:0000313" key="5">
    <source>
        <dbReference type="Proteomes" id="UP000076128"/>
    </source>
</evidence>
<dbReference type="RefSeq" id="WP_166507130.1">
    <property type="nucleotide sequence ID" value="NZ_CP012661.1"/>
</dbReference>
<protein>
    <submittedName>
        <fullName evidence="4">ABC transporter, substrate binding protein</fullName>
    </submittedName>
</protein>
<dbReference type="SUPFAM" id="SSF53850">
    <property type="entry name" value="Periplasmic binding protein-like II"/>
    <property type="match status" value="1"/>
</dbReference>
<sequence>MMSIRSTSRSSGALVRASLCAAAAALATGTAQAQDCTPRIADEFLVEPGALTMATSPTLPPMAYADQNGTLMGLRVELGIEIAKRLCLEPNYISTEYATMIPGLQGDRWDMVNAGLFVTDARREILLMIPYESLAISISTVIGDTTVATVDDLAGKTVSTDIGGYAERKMKDLNVEFEARGLEPMTINLFDNYATVYQALRAGQVQAAVSIDPVAKQYQDRGEFTQALAGMYPTPGSLSFISPEVAEAVSVALKEMRVDGAFDALMDSYGVIPAPGDLSYLPLIR</sequence>
<dbReference type="SMART" id="SM00062">
    <property type="entry name" value="PBPb"/>
    <property type="match status" value="1"/>
</dbReference>
<feature type="chain" id="PRO_5007822557" evidence="2">
    <location>
        <begin position="34"/>
        <end position="285"/>
    </location>
</feature>
<dbReference type="Proteomes" id="UP000076128">
    <property type="component" value="Chromosome"/>
</dbReference>
<evidence type="ECO:0000256" key="1">
    <source>
        <dbReference type="ARBA" id="ARBA00022729"/>
    </source>
</evidence>
<dbReference type="KEGG" id="daa:AKL17_2893"/>
<name>A0A161GWV2_9RHOB</name>
<dbReference type="PANTHER" id="PTHR35936">
    <property type="entry name" value="MEMBRANE-BOUND LYTIC MUREIN TRANSGLYCOSYLASE F"/>
    <property type="match status" value="1"/>
</dbReference>
<dbReference type="PANTHER" id="PTHR35936:SF17">
    <property type="entry name" value="ARGININE-BINDING EXTRACELLULAR PROTEIN ARTP"/>
    <property type="match status" value="1"/>
</dbReference>
<dbReference type="Pfam" id="PF00497">
    <property type="entry name" value="SBP_bac_3"/>
    <property type="match status" value="1"/>
</dbReference>
<keyword evidence="1 2" id="KW-0732">Signal</keyword>
<dbReference type="Gene3D" id="3.40.190.10">
    <property type="entry name" value="Periplasmic binding protein-like II"/>
    <property type="match status" value="2"/>
</dbReference>
<accession>A0A161GWV2</accession>
<evidence type="ECO:0000256" key="2">
    <source>
        <dbReference type="SAM" id="SignalP"/>
    </source>
</evidence>
<organism evidence="4 5">
    <name type="scientific">Frigidibacter mobilis</name>
    <dbReference type="NCBI Taxonomy" id="1335048"/>
    <lineage>
        <taxon>Bacteria</taxon>
        <taxon>Pseudomonadati</taxon>
        <taxon>Pseudomonadota</taxon>
        <taxon>Alphaproteobacteria</taxon>
        <taxon>Rhodobacterales</taxon>
        <taxon>Paracoccaceae</taxon>
        <taxon>Frigidibacter</taxon>
    </lineage>
</organism>
<proteinExistence type="predicted"/>
<dbReference type="EMBL" id="CP012661">
    <property type="protein sequence ID" value="AMY70129.1"/>
    <property type="molecule type" value="Genomic_DNA"/>
</dbReference>
<evidence type="ECO:0000259" key="3">
    <source>
        <dbReference type="SMART" id="SM00062"/>
    </source>
</evidence>
<dbReference type="InterPro" id="IPR001638">
    <property type="entry name" value="Solute-binding_3/MltF_N"/>
</dbReference>
<feature type="domain" description="Solute-binding protein family 3/N-terminal" evidence="3">
    <location>
        <begin position="50"/>
        <end position="273"/>
    </location>
</feature>